<dbReference type="EMBL" id="VZRB01000076">
    <property type="protein sequence ID" value="KAB1139050.1"/>
    <property type="molecule type" value="Genomic_DNA"/>
</dbReference>
<dbReference type="Proteomes" id="UP000442707">
    <property type="component" value="Unassembled WGS sequence"/>
</dbReference>
<reference evidence="2 3" key="1">
    <citation type="submission" date="2019-09" db="EMBL/GenBank/DDBJ databases">
        <title>Screening of Novel Bioactive Compounds from Soil-Associated.</title>
        <authorList>
            <person name="Zhao S."/>
        </authorList>
    </citation>
    <scope>NUCLEOTIDE SEQUENCE [LARGE SCALE GENOMIC DNA]</scope>
    <source>
        <strain evidence="2 3">HIT-DPA4</strain>
    </source>
</reference>
<proteinExistence type="predicted"/>
<comment type="caution">
    <text evidence="2">The sequence shown here is derived from an EMBL/GenBank/DDBJ whole genome shotgun (WGS) entry which is preliminary data.</text>
</comment>
<sequence>MNQMGPPGLSRAGRIHFVLAWVLCVAALLLVAATWLPGPSKVPFGAVGVVFVAIFPVVGVALVRVLFSEGGRSLLGRGNGGRMARFAWSLPTGLKWSYAFVLATLLLAMATGGGARDTKTDEHGNHYYTRWNNTALRSERVVLSEAEYHEASKAQARVFASGAALFHALGGFLVLVAASPAAPRLGANGSKRSA</sequence>
<dbReference type="RefSeq" id="WP_150958967.1">
    <property type="nucleotide sequence ID" value="NZ_VZRB01000076.1"/>
</dbReference>
<name>A0A6H9UNF1_9ACTN</name>
<keyword evidence="3" id="KW-1185">Reference proteome</keyword>
<feature type="transmembrane region" description="Helical" evidence="1">
    <location>
        <begin position="88"/>
        <end position="110"/>
    </location>
</feature>
<evidence type="ECO:0000313" key="3">
    <source>
        <dbReference type="Proteomes" id="UP000442707"/>
    </source>
</evidence>
<accession>A0A6H9UNF1</accession>
<keyword evidence="1" id="KW-0472">Membrane</keyword>
<protein>
    <submittedName>
        <fullName evidence="2">Uncharacterized protein</fullName>
    </submittedName>
</protein>
<dbReference type="AlphaFoldDB" id="A0A6H9UNF1"/>
<gene>
    <name evidence="2" type="ORF">F7R91_41300</name>
</gene>
<evidence type="ECO:0000256" key="1">
    <source>
        <dbReference type="SAM" id="Phobius"/>
    </source>
</evidence>
<feature type="transmembrane region" description="Helical" evidence="1">
    <location>
        <begin position="12"/>
        <end position="36"/>
    </location>
</feature>
<organism evidence="2 3">
    <name type="scientific">Streptomyces luteolifulvus</name>
    <dbReference type="NCBI Taxonomy" id="2615112"/>
    <lineage>
        <taxon>Bacteria</taxon>
        <taxon>Bacillati</taxon>
        <taxon>Actinomycetota</taxon>
        <taxon>Actinomycetes</taxon>
        <taxon>Kitasatosporales</taxon>
        <taxon>Streptomycetaceae</taxon>
        <taxon>Streptomyces</taxon>
    </lineage>
</organism>
<evidence type="ECO:0000313" key="2">
    <source>
        <dbReference type="EMBL" id="KAB1139050.1"/>
    </source>
</evidence>
<keyword evidence="1" id="KW-0812">Transmembrane</keyword>
<keyword evidence="1" id="KW-1133">Transmembrane helix</keyword>
<feature type="transmembrane region" description="Helical" evidence="1">
    <location>
        <begin position="42"/>
        <end position="67"/>
    </location>
</feature>
<feature type="transmembrane region" description="Helical" evidence="1">
    <location>
        <begin position="158"/>
        <end position="182"/>
    </location>
</feature>